<accession>A0A0Q5U477</accession>
<gene>
    <name evidence="1" type="primary">Dere\GG15606</name>
    <name evidence="1" type="synonym">dere_GLEANR_15668</name>
    <name evidence="1" type="synonym">GG15606</name>
    <name evidence="1" type="ORF">Dere_GG15606</name>
</gene>
<dbReference type="PANTHER" id="PTHR39956">
    <property type="entry name" value="GH09530P-RELATED"/>
    <property type="match status" value="1"/>
</dbReference>
<reference evidence="1 2" key="1">
    <citation type="journal article" date="2007" name="Nature">
        <title>Evolution of genes and genomes on the Drosophila phylogeny.</title>
        <authorList>
            <consortium name="Drosophila 12 Genomes Consortium"/>
            <person name="Clark A.G."/>
            <person name="Eisen M.B."/>
            <person name="Smith D.R."/>
            <person name="Bergman C.M."/>
            <person name="Oliver B."/>
            <person name="Markow T.A."/>
            <person name="Kaufman T.C."/>
            <person name="Kellis M."/>
            <person name="Gelbart W."/>
            <person name="Iyer V.N."/>
            <person name="Pollard D.A."/>
            <person name="Sackton T.B."/>
            <person name="Larracuente A.M."/>
            <person name="Singh N.D."/>
            <person name="Abad J.P."/>
            <person name="Abt D.N."/>
            <person name="Adryan B."/>
            <person name="Aguade M."/>
            <person name="Akashi H."/>
            <person name="Anderson W.W."/>
            <person name="Aquadro C.F."/>
            <person name="Ardell D.H."/>
            <person name="Arguello R."/>
            <person name="Artieri C.G."/>
            <person name="Barbash D.A."/>
            <person name="Barker D."/>
            <person name="Barsanti P."/>
            <person name="Batterham P."/>
            <person name="Batzoglou S."/>
            <person name="Begun D."/>
            <person name="Bhutkar A."/>
            <person name="Blanco E."/>
            <person name="Bosak S.A."/>
            <person name="Bradley R.K."/>
            <person name="Brand A.D."/>
            <person name="Brent M.R."/>
            <person name="Brooks A.N."/>
            <person name="Brown R.H."/>
            <person name="Butlin R.K."/>
            <person name="Caggese C."/>
            <person name="Calvi B.R."/>
            <person name="Bernardo de Carvalho A."/>
            <person name="Caspi A."/>
            <person name="Castrezana S."/>
            <person name="Celniker S.E."/>
            <person name="Chang J.L."/>
            <person name="Chapple C."/>
            <person name="Chatterji S."/>
            <person name="Chinwalla A."/>
            <person name="Civetta A."/>
            <person name="Clifton S.W."/>
            <person name="Comeron J.M."/>
            <person name="Costello J.C."/>
            <person name="Coyne J.A."/>
            <person name="Daub J."/>
            <person name="David R.G."/>
            <person name="Delcher A.L."/>
            <person name="Delehaunty K."/>
            <person name="Do C.B."/>
            <person name="Ebling H."/>
            <person name="Edwards K."/>
            <person name="Eickbush T."/>
            <person name="Evans J.D."/>
            <person name="Filipski A."/>
            <person name="Findeiss S."/>
            <person name="Freyhult E."/>
            <person name="Fulton L."/>
            <person name="Fulton R."/>
            <person name="Garcia A.C."/>
            <person name="Gardiner A."/>
            <person name="Garfield D.A."/>
            <person name="Garvin B.E."/>
            <person name="Gibson G."/>
            <person name="Gilbert D."/>
            <person name="Gnerre S."/>
            <person name="Godfrey J."/>
            <person name="Good R."/>
            <person name="Gotea V."/>
            <person name="Gravely B."/>
            <person name="Greenberg A.J."/>
            <person name="Griffiths-Jones S."/>
            <person name="Gross S."/>
            <person name="Guigo R."/>
            <person name="Gustafson E.A."/>
            <person name="Haerty W."/>
            <person name="Hahn M.W."/>
            <person name="Halligan D.L."/>
            <person name="Halpern A.L."/>
            <person name="Halter G.M."/>
            <person name="Han M.V."/>
            <person name="Heger A."/>
            <person name="Hillier L."/>
            <person name="Hinrichs A.S."/>
            <person name="Holmes I."/>
            <person name="Hoskins R.A."/>
            <person name="Hubisz M.J."/>
            <person name="Hultmark D."/>
            <person name="Huntley M.A."/>
            <person name="Jaffe D.B."/>
            <person name="Jagadeeshan S."/>
            <person name="Jeck W.R."/>
            <person name="Johnson J."/>
            <person name="Jones C.D."/>
            <person name="Jordan W.C."/>
            <person name="Karpen G.H."/>
            <person name="Kataoka E."/>
            <person name="Keightley P.D."/>
            <person name="Kheradpour P."/>
            <person name="Kirkness E.F."/>
            <person name="Koerich L.B."/>
            <person name="Kristiansen K."/>
            <person name="Kudrna D."/>
            <person name="Kulathinal R.J."/>
            <person name="Kumar S."/>
            <person name="Kwok R."/>
            <person name="Lander E."/>
            <person name="Langley C.H."/>
            <person name="Lapoint R."/>
            <person name="Lazzaro B.P."/>
            <person name="Lee S.J."/>
            <person name="Levesque L."/>
            <person name="Li R."/>
            <person name="Lin C.F."/>
            <person name="Lin M.F."/>
            <person name="Lindblad-Toh K."/>
            <person name="Llopart A."/>
            <person name="Long M."/>
            <person name="Low L."/>
            <person name="Lozovsky E."/>
            <person name="Lu J."/>
            <person name="Luo M."/>
            <person name="Machado C.A."/>
            <person name="Makalowski W."/>
            <person name="Marzo M."/>
            <person name="Matsuda M."/>
            <person name="Matzkin L."/>
            <person name="McAllister B."/>
            <person name="McBride C.S."/>
            <person name="McKernan B."/>
            <person name="McKernan K."/>
            <person name="Mendez-Lago M."/>
            <person name="Minx P."/>
            <person name="Mollenhauer M.U."/>
            <person name="Montooth K."/>
            <person name="Mount S.M."/>
            <person name="Mu X."/>
            <person name="Myers E."/>
            <person name="Negre B."/>
            <person name="Newfeld S."/>
            <person name="Nielsen R."/>
            <person name="Noor M.A."/>
            <person name="O'Grady P."/>
            <person name="Pachter L."/>
            <person name="Papaceit M."/>
            <person name="Parisi M.J."/>
            <person name="Parisi M."/>
            <person name="Parts L."/>
            <person name="Pedersen J.S."/>
            <person name="Pesole G."/>
            <person name="Phillippy A.M."/>
            <person name="Ponting C.P."/>
            <person name="Pop M."/>
            <person name="Porcelli D."/>
            <person name="Powell J.R."/>
            <person name="Prohaska S."/>
            <person name="Pruitt K."/>
            <person name="Puig M."/>
            <person name="Quesneville H."/>
            <person name="Ram K.R."/>
            <person name="Rand D."/>
            <person name="Rasmussen M.D."/>
            <person name="Reed L.K."/>
            <person name="Reenan R."/>
            <person name="Reily A."/>
            <person name="Remington K.A."/>
            <person name="Rieger T.T."/>
            <person name="Ritchie M.G."/>
            <person name="Robin C."/>
            <person name="Rogers Y.H."/>
            <person name="Rohde C."/>
            <person name="Rozas J."/>
            <person name="Rubenfield M.J."/>
            <person name="Ruiz A."/>
            <person name="Russo S."/>
            <person name="Salzberg S.L."/>
            <person name="Sanchez-Gracia A."/>
            <person name="Saranga D.J."/>
            <person name="Sato H."/>
            <person name="Schaeffer S.W."/>
            <person name="Schatz M.C."/>
            <person name="Schlenke T."/>
            <person name="Schwartz R."/>
            <person name="Segarra C."/>
            <person name="Singh R.S."/>
            <person name="Sirot L."/>
            <person name="Sirota M."/>
            <person name="Sisneros N.B."/>
            <person name="Smith C.D."/>
            <person name="Smith T.F."/>
            <person name="Spieth J."/>
            <person name="Stage D.E."/>
            <person name="Stark A."/>
            <person name="Stephan W."/>
            <person name="Strausberg R.L."/>
            <person name="Strempel S."/>
            <person name="Sturgill D."/>
            <person name="Sutton G."/>
            <person name="Sutton G.G."/>
            <person name="Tao W."/>
            <person name="Teichmann S."/>
            <person name="Tobari Y.N."/>
            <person name="Tomimura Y."/>
            <person name="Tsolas J.M."/>
            <person name="Valente V.L."/>
            <person name="Venter E."/>
            <person name="Venter J.C."/>
            <person name="Vicario S."/>
            <person name="Vieira F.G."/>
            <person name="Vilella A.J."/>
            <person name="Villasante A."/>
            <person name="Walenz B."/>
            <person name="Wang J."/>
            <person name="Wasserman M."/>
            <person name="Watts T."/>
            <person name="Wilson D."/>
            <person name="Wilson R.K."/>
            <person name="Wing R.A."/>
            <person name="Wolfner M.F."/>
            <person name="Wong A."/>
            <person name="Wong G.K."/>
            <person name="Wu C.I."/>
            <person name="Wu G."/>
            <person name="Yamamoto D."/>
            <person name="Yang H.P."/>
            <person name="Yang S.P."/>
            <person name="Yorke J.A."/>
            <person name="Yoshida K."/>
            <person name="Zdobnov E."/>
            <person name="Zhang P."/>
            <person name="Zhang Y."/>
            <person name="Zimin A.V."/>
            <person name="Baldwin J."/>
            <person name="Abdouelleil A."/>
            <person name="Abdulkadir J."/>
            <person name="Abebe A."/>
            <person name="Abera B."/>
            <person name="Abreu J."/>
            <person name="Acer S.C."/>
            <person name="Aftuck L."/>
            <person name="Alexander A."/>
            <person name="An P."/>
            <person name="Anderson E."/>
            <person name="Anderson S."/>
            <person name="Arachi H."/>
            <person name="Azer M."/>
            <person name="Bachantsang P."/>
            <person name="Barry A."/>
            <person name="Bayul T."/>
            <person name="Berlin A."/>
            <person name="Bessette D."/>
            <person name="Bloom T."/>
            <person name="Blye J."/>
            <person name="Boguslavskiy L."/>
            <person name="Bonnet C."/>
            <person name="Boukhgalter B."/>
            <person name="Bourzgui I."/>
            <person name="Brown A."/>
            <person name="Cahill P."/>
            <person name="Channer S."/>
            <person name="Cheshatsang Y."/>
            <person name="Chuda L."/>
            <person name="Citroen M."/>
            <person name="Collymore A."/>
            <person name="Cooke P."/>
            <person name="Costello M."/>
            <person name="D'Aco K."/>
            <person name="Daza R."/>
            <person name="De Haan G."/>
            <person name="DeGray S."/>
            <person name="DeMaso C."/>
            <person name="Dhargay N."/>
            <person name="Dooley K."/>
            <person name="Dooley E."/>
            <person name="Doricent M."/>
            <person name="Dorje P."/>
            <person name="Dorjee K."/>
            <person name="Dupes A."/>
            <person name="Elong R."/>
            <person name="Falk J."/>
            <person name="Farina A."/>
            <person name="Faro S."/>
            <person name="Ferguson D."/>
            <person name="Fisher S."/>
            <person name="Foley C.D."/>
            <person name="Franke A."/>
            <person name="Friedrich D."/>
            <person name="Gadbois L."/>
            <person name="Gearin G."/>
            <person name="Gearin C.R."/>
            <person name="Giannoukos G."/>
            <person name="Goode T."/>
            <person name="Graham J."/>
            <person name="Grandbois E."/>
            <person name="Grewal S."/>
            <person name="Gyaltsen K."/>
            <person name="Hafez N."/>
            <person name="Hagos B."/>
            <person name="Hall J."/>
            <person name="Henson C."/>
            <person name="Hollinger A."/>
            <person name="Honan T."/>
            <person name="Huard M.D."/>
            <person name="Hughes L."/>
            <person name="Hurhula B."/>
            <person name="Husby M.E."/>
            <person name="Kamat A."/>
            <person name="Kanga B."/>
            <person name="Kashin S."/>
            <person name="Khazanovich D."/>
            <person name="Kisner P."/>
            <person name="Lance K."/>
            <person name="Lara M."/>
            <person name="Lee W."/>
            <person name="Lennon N."/>
            <person name="Letendre F."/>
            <person name="LeVine R."/>
            <person name="Lipovsky A."/>
            <person name="Liu X."/>
            <person name="Liu J."/>
            <person name="Liu S."/>
            <person name="Lokyitsang T."/>
            <person name="Lokyitsang Y."/>
            <person name="Lubonja R."/>
            <person name="Lui A."/>
            <person name="MacDonald P."/>
            <person name="Magnisalis V."/>
            <person name="Maru K."/>
            <person name="Matthews C."/>
            <person name="McCusker W."/>
            <person name="McDonough S."/>
            <person name="Mehta T."/>
            <person name="Meldrim J."/>
            <person name="Meneus L."/>
            <person name="Mihai O."/>
            <person name="Mihalev A."/>
            <person name="Mihova T."/>
            <person name="Mittelman R."/>
            <person name="Mlenga V."/>
            <person name="Montmayeur A."/>
            <person name="Mulrain L."/>
            <person name="Navidi A."/>
            <person name="Naylor J."/>
            <person name="Negash T."/>
            <person name="Nguyen T."/>
            <person name="Nguyen N."/>
            <person name="Nicol R."/>
            <person name="Norbu C."/>
            <person name="Norbu N."/>
            <person name="Novod N."/>
            <person name="O'Neill B."/>
            <person name="Osman S."/>
            <person name="Markiewicz E."/>
            <person name="Oyono O.L."/>
            <person name="Patti C."/>
            <person name="Phunkhang P."/>
            <person name="Pierre F."/>
            <person name="Priest M."/>
            <person name="Raghuraman S."/>
            <person name="Rege F."/>
            <person name="Reyes R."/>
            <person name="Rise C."/>
            <person name="Rogov P."/>
            <person name="Ross K."/>
            <person name="Ryan E."/>
            <person name="Settipalli S."/>
            <person name="Shea T."/>
            <person name="Sherpa N."/>
            <person name="Shi L."/>
            <person name="Shih D."/>
            <person name="Sparrow T."/>
            <person name="Spaulding J."/>
            <person name="Stalker J."/>
            <person name="Stange-Thomann N."/>
            <person name="Stavropoulos S."/>
            <person name="Stone C."/>
            <person name="Strader C."/>
            <person name="Tesfaye S."/>
            <person name="Thomson T."/>
            <person name="Thoulutsang Y."/>
            <person name="Thoulutsang D."/>
            <person name="Topham K."/>
            <person name="Topping I."/>
            <person name="Tsamla T."/>
            <person name="Vassiliev H."/>
            <person name="Vo A."/>
            <person name="Wangchuk T."/>
            <person name="Wangdi T."/>
            <person name="Weiand M."/>
            <person name="Wilkinson J."/>
            <person name="Wilson A."/>
            <person name="Yadav S."/>
            <person name="Young G."/>
            <person name="Yu Q."/>
            <person name="Zembek L."/>
            <person name="Zhong D."/>
            <person name="Zimmer A."/>
            <person name="Zwirko Z."/>
            <person name="Jaffe D.B."/>
            <person name="Alvarez P."/>
            <person name="Brockman W."/>
            <person name="Butler J."/>
            <person name="Chin C."/>
            <person name="Gnerre S."/>
            <person name="Grabherr M."/>
            <person name="Kleber M."/>
            <person name="Mauceli E."/>
            <person name="MacCallum I."/>
        </authorList>
    </citation>
    <scope>NUCLEOTIDE SEQUENCE [LARGE SCALE GENOMIC DNA]</scope>
    <source>
        <strain evidence="1 2">TSC#14021-0224.01</strain>
    </source>
</reference>
<evidence type="ECO:0000313" key="2">
    <source>
        <dbReference type="Proteomes" id="UP000008711"/>
    </source>
</evidence>
<dbReference type="AlphaFoldDB" id="A0A0Q5U477"/>
<reference evidence="1 2" key="2">
    <citation type="journal article" date="2008" name="Bioinformatics">
        <title>Assembly reconciliation.</title>
        <authorList>
            <person name="Zimin A.V."/>
            <person name="Smith D.R."/>
            <person name="Sutton G."/>
            <person name="Yorke J.A."/>
        </authorList>
    </citation>
    <scope>NUCLEOTIDE SEQUENCE [LARGE SCALE GENOMIC DNA]</scope>
    <source>
        <strain evidence="1 2">TSC#14021-0224.01</strain>
    </source>
</reference>
<name>A0A0Q5U477_DROER</name>
<sequence length="204" mass="23100">MTDLGLKSLVCFEILQEKMDLFGLYLILATTVVVQGYRKFGLNCNDIDCISGQKCIVSRVPCESPDQQKGEQCGTYPECQSVLHRFRRTPQMSYQPVGMPPPMPPGYPPPRPPFPMQQPRQAAPQYAIPPQPNPQYAIQYQANRQFALQGQPNWGHPGLYFSVGMSYPTYMKCYGRSAGNYPSSFYNPYLPGYCSNNYNINLPF</sequence>
<keyword evidence="2" id="KW-1185">Reference proteome</keyword>
<organism evidence="1 2">
    <name type="scientific">Drosophila erecta</name>
    <name type="common">Fruit fly</name>
    <dbReference type="NCBI Taxonomy" id="7220"/>
    <lineage>
        <taxon>Eukaryota</taxon>
        <taxon>Metazoa</taxon>
        <taxon>Ecdysozoa</taxon>
        <taxon>Arthropoda</taxon>
        <taxon>Hexapoda</taxon>
        <taxon>Insecta</taxon>
        <taxon>Pterygota</taxon>
        <taxon>Neoptera</taxon>
        <taxon>Endopterygota</taxon>
        <taxon>Diptera</taxon>
        <taxon>Brachycera</taxon>
        <taxon>Muscomorpha</taxon>
        <taxon>Ephydroidea</taxon>
        <taxon>Drosophilidae</taxon>
        <taxon>Drosophila</taxon>
        <taxon>Sophophora</taxon>
    </lineage>
</organism>
<dbReference type="Proteomes" id="UP000008711">
    <property type="component" value="Unassembled WGS sequence"/>
</dbReference>
<dbReference type="OrthoDB" id="8122555at2759"/>
<evidence type="ECO:0000313" key="1">
    <source>
        <dbReference type="EMBL" id="KQS43880.1"/>
    </source>
</evidence>
<dbReference type="PANTHER" id="PTHR39956:SF1">
    <property type="entry name" value="GH09530P-RELATED"/>
    <property type="match status" value="1"/>
</dbReference>
<proteinExistence type="predicted"/>
<protein>
    <submittedName>
        <fullName evidence="1">Uncharacterized protein, isoform B</fullName>
    </submittedName>
</protein>
<dbReference type="EMBL" id="CH954178">
    <property type="protein sequence ID" value="KQS43880.1"/>
    <property type="molecule type" value="Genomic_DNA"/>
</dbReference>